<evidence type="ECO:0000259" key="3">
    <source>
        <dbReference type="PROSITE" id="PS50943"/>
    </source>
</evidence>
<dbReference type="InterPro" id="IPR002852">
    <property type="entry name" value="UPF0251"/>
</dbReference>
<dbReference type="InterPro" id="IPR036390">
    <property type="entry name" value="WH_DNA-bd_sf"/>
</dbReference>
<dbReference type="Proteomes" id="UP001201020">
    <property type="component" value="Chromosome"/>
</dbReference>
<dbReference type="Pfam" id="PF02001">
    <property type="entry name" value="DUF134"/>
    <property type="match status" value="1"/>
</dbReference>
<evidence type="ECO:0000313" key="4">
    <source>
        <dbReference type="EMBL" id="UJG41423.1"/>
    </source>
</evidence>
<dbReference type="AlphaFoldDB" id="A0A9Y1BLU1"/>
<reference evidence="4" key="1">
    <citation type="journal article" date="2022" name="Nat. Microbiol.">
        <title>Unique mobile elements and scalable gene flow at the prokaryote-eukaryote boundary revealed by circularized Asgard archaea genomes.</title>
        <authorList>
            <person name="Wu F."/>
            <person name="Speth D.R."/>
            <person name="Philosof A."/>
            <person name="Cremiere A."/>
            <person name="Narayanan A."/>
            <person name="Barco R.A."/>
            <person name="Connon S.A."/>
            <person name="Amend J.P."/>
            <person name="Antoshechkin I.A."/>
            <person name="Orphan V.J."/>
        </authorList>
    </citation>
    <scope>NUCLEOTIDE SEQUENCE</scope>
    <source>
        <strain evidence="4">PM71</strain>
    </source>
</reference>
<organism evidence="4">
    <name type="scientific">Candidatus Heimdallarchaeum aukensis</name>
    <dbReference type="NCBI Taxonomy" id="2876573"/>
    <lineage>
        <taxon>Archaea</taxon>
        <taxon>Promethearchaeati</taxon>
        <taxon>Candidatus Heimdallarchaeota</taxon>
        <taxon>Candidatus Heimdallarchaeia (ex Rinke et al. 2021) (nom. nud.)</taxon>
        <taxon>Candidatus Heimdallarchaeales</taxon>
        <taxon>Candidatus Heimdallarchaeaceae</taxon>
        <taxon>Candidatus Heimdallarchaeum</taxon>
    </lineage>
</organism>
<dbReference type="PANTHER" id="PTHR37478:SF2">
    <property type="entry name" value="UPF0251 PROTEIN TK0562"/>
    <property type="match status" value="1"/>
</dbReference>
<feature type="compositionally biased region" description="Basic residues" evidence="2">
    <location>
        <begin position="37"/>
        <end position="59"/>
    </location>
</feature>
<accession>A0A9Y1BLU1</accession>
<evidence type="ECO:0000256" key="2">
    <source>
        <dbReference type="SAM" id="MobiDB-lite"/>
    </source>
</evidence>
<gene>
    <name evidence="4" type="ORF">K9W45_02915</name>
</gene>
<dbReference type="SUPFAM" id="SSF46785">
    <property type="entry name" value="Winged helix' DNA-binding domain"/>
    <property type="match status" value="1"/>
</dbReference>
<protein>
    <submittedName>
        <fullName evidence="4">DUF134 domain-containing protein</fullName>
    </submittedName>
</protein>
<proteinExistence type="inferred from homology"/>
<dbReference type="PROSITE" id="PS50943">
    <property type="entry name" value="HTH_CROC1"/>
    <property type="match status" value="1"/>
</dbReference>
<feature type="domain" description="HTH cro/C1-type" evidence="3">
    <location>
        <begin position="97"/>
        <end position="122"/>
    </location>
</feature>
<dbReference type="PANTHER" id="PTHR37478">
    <property type="match status" value="1"/>
</dbReference>
<dbReference type="EMBL" id="CP084166">
    <property type="protein sequence ID" value="UJG41423.1"/>
    <property type="molecule type" value="Genomic_DNA"/>
</dbReference>
<dbReference type="Gene3D" id="1.10.10.60">
    <property type="entry name" value="Homeodomain-like"/>
    <property type="match status" value="1"/>
</dbReference>
<sequence length="140" mass="16122">MNDEPSNGEKTRKEEEKTNLNNQLFPPRRGMGGGPRRGMRRGGMHGPHGIRRKHFRKGRPPVAYSIPINRRINQPHNILAISSFELEILKMADVEELTQKEIAEKLGISQTSVWRYLKGLRKRIAHSIINHNLIEIEITD</sequence>
<dbReference type="InterPro" id="IPR001387">
    <property type="entry name" value="Cro/C1-type_HTH"/>
</dbReference>
<name>A0A9Y1BLU1_9ARCH</name>
<comment type="similarity">
    <text evidence="1">Belongs to the UPF0251 family.</text>
</comment>
<evidence type="ECO:0000256" key="1">
    <source>
        <dbReference type="ARBA" id="ARBA00009350"/>
    </source>
</evidence>
<feature type="region of interest" description="Disordered" evidence="2">
    <location>
        <begin position="1"/>
        <end position="59"/>
    </location>
</feature>
<feature type="compositionally biased region" description="Basic and acidic residues" evidence="2">
    <location>
        <begin position="7"/>
        <end position="18"/>
    </location>
</feature>